<proteinExistence type="predicted"/>
<dbReference type="GeneID" id="115882954"/>
<keyword evidence="1" id="KW-0539">Nucleus</keyword>
<dbReference type="Proteomes" id="UP000504635">
    <property type="component" value="Unplaced"/>
</dbReference>
<gene>
    <name evidence="5" type="primary">LOC115882954</name>
</gene>
<protein>
    <submittedName>
        <fullName evidence="5">Uncharacterized protein LOC115882954</fullName>
    </submittedName>
</protein>
<keyword evidence="4" id="KW-1185">Reference proteome</keyword>
<dbReference type="PANTHER" id="PTHR12243">
    <property type="entry name" value="MADF DOMAIN TRANSCRIPTION FACTOR"/>
    <property type="match status" value="1"/>
</dbReference>
<dbReference type="PROSITE" id="PS51029">
    <property type="entry name" value="MADF"/>
    <property type="match status" value="1"/>
</dbReference>
<dbReference type="InterPro" id="IPR006578">
    <property type="entry name" value="MADF-dom"/>
</dbReference>
<dbReference type="GO" id="GO:0005634">
    <property type="term" value="C:nucleus"/>
    <property type="evidence" value="ECO:0007669"/>
    <property type="project" value="UniProtKB-SubCell"/>
</dbReference>
<dbReference type="InterPro" id="IPR004210">
    <property type="entry name" value="BESS_motif"/>
</dbReference>
<dbReference type="GO" id="GO:0005667">
    <property type="term" value="C:transcription regulator complex"/>
    <property type="evidence" value="ECO:0007669"/>
    <property type="project" value="TreeGrafter"/>
</dbReference>
<evidence type="ECO:0000313" key="5">
    <source>
        <dbReference type="RefSeq" id="XP_030757083.1"/>
    </source>
</evidence>
<evidence type="ECO:0000259" key="2">
    <source>
        <dbReference type="PROSITE" id="PS51029"/>
    </source>
</evidence>
<comment type="subcellular location">
    <subcellularLocation>
        <location evidence="1">Nucleus</location>
    </subcellularLocation>
</comment>
<organism evidence="4 5">
    <name type="scientific">Sitophilus oryzae</name>
    <name type="common">Rice weevil</name>
    <name type="synonym">Curculio oryzae</name>
    <dbReference type="NCBI Taxonomy" id="7048"/>
    <lineage>
        <taxon>Eukaryota</taxon>
        <taxon>Metazoa</taxon>
        <taxon>Ecdysozoa</taxon>
        <taxon>Arthropoda</taxon>
        <taxon>Hexapoda</taxon>
        <taxon>Insecta</taxon>
        <taxon>Pterygota</taxon>
        <taxon>Neoptera</taxon>
        <taxon>Endopterygota</taxon>
        <taxon>Coleoptera</taxon>
        <taxon>Polyphaga</taxon>
        <taxon>Cucujiformia</taxon>
        <taxon>Curculionidae</taxon>
        <taxon>Dryophthorinae</taxon>
        <taxon>Sitophilus</taxon>
    </lineage>
</organism>
<dbReference type="SMART" id="SM00595">
    <property type="entry name" value="MADF"/>
    <property type="match status" value="1"/>
</dbReference>
<dbReference type="GO" id="GO:0006357">
    <property type="term" value="P:regulation of transcription by RNA polymerase II"/>
    <property type="evidence" value="ECO:0007669"/>
    <property type="project" value="TreeGrafter"/>
</dbReference>
<evidence type="ECO:0000259" key="3">
    <source>
        <dbReference type="PROSITE" id="PS51031"/>
    </source>
</evidence>
<dbReference type="InterPro" id="IPR039353">
    <property type="entry name" value="TF_Adf1"/>
</dbReference>
<dbReference type="OrthoDB" id="8118596at2759"/>
<dbReference type="PANTHER" id="PTHR12243:SF67">
    <property type="entry name" value="COREPRESSOR OF PANGOLIN, ISOFORM A-RELATED"/>
    <property type="match status" value="1"/>
</dbReference>
<sequence>MSSEFIPLESEKVIAEIRKRPVLYDSNMIHYCNRSLRKELWAEVCQEVVEDWDKLSKSAKRSKMEGVQQKWKNLKDSYRREIKKQKLSKEGIIKKKRKYLYSDQLNFMLPFINNKTVSQTPSDDGKTEDTEEHKIELTEHSVGASNEEYNVSGTEFNNYVDVKEENNFDDVMPQVFIDQGADDIDEDKFFLLSLLPSFRKLTPQQKMQIKMEFLQSLNKTMFPHS</sequence>
<feature type="domain" description="BESS" evidence="3">
    <location>
        <begin position="184"/>
        <end position="223"/>
    </location>
</feature>
<reference evidence="5" key="1">
    <citation type="submission" date="2025-08" db="UniProtKB">
        <authorList>
            <consortium name="RefSeq"/>
        </authorList>
    </citation>
    <scope>IDENTIFICATION</scope>
    <source>
        <tissue evidence="5">Gonads</tissue>
    </source>
</reference>
<feature type="domain" description="MADF" evidence="2">
    <location>
        <begin position="12"/>
        <end position="113"/>
    </location>
</feature>
<name>A0A6J2Y017_SITOR</name>
<dbReference type="Pfam" id="PF10545">
    <property type="entry name" value="MADF_DNA_bdg"/>
    <property type="match status" value="1"/>
</dbReference>
<evidence type="ECO:0000256" key="1">
    <source>
        <dbReference type="PROSITE-ProRule" id="PRU00371"/>
    </source>
</evidence>
<accession>A0A6J2Y017</accession>
<dbReference type="GO" id="GO:0003677">
    <property type="term" value="F:DNA binding"/>
    <property type="evidence" value="ECO:0007669"/>
    <property type="project" value="InterPro"/>
</dbReference>
<dbReference type="PROSITE" id="PS51031">
    <property type="entry name" value="BESS"/>
    <property type="match status" value="1"/>
</dbReference>
<dbReference type="KEGG" id="soy:115882954"/>
<dbReference type="Pfam" id="PF02944">
    <property type="entry name" value="BESS"/>
    <property type="match status" value="1"/>
</dbReference>
<evidence type="ECO:0000313" key="4">
    <source>
        <dbReference type="Proteomes" id="UP000504635"/>
    </source>
</evidence>
<dbReference type="RefSeq" id="XP_030757083.1">
    <property type="nucleotide sequence ID" value="XM_030901223.1"/>
</dbReference>
<dbReference type="AlphaFoldDB" id="A0A6J2Y017"/>
<dbReference type="InParanoid" id="A0A6J2Y017"/>